<feature type="domain" description="DUF4340" evidence="1">
    <location>
        <begin position="71"/>
        <end position="203"/>
    </location>
</feature>
<evidence type="ECO:0000313" key="2">
    <source>
        <dbReference type="EMBL" id="GAT32765.1"/>
    </source>
</evidence>
<keyword evidence="3" id="KW-1185">Reference proteome</keyword>
<protein>
    <recommendedName>
        <fullName evidence="1">DUF4340 domain-containing protein</fullName>
    </recommendedName>
</protein>
<sequence>MSRGWTIFLCLLAVVAIGFLAIYEPLTRSTREKAQLALGGRVLDFDPAGVKEFRITSPSDELIIKRRGNGWRIEGDDKDRANPALIRDVLKLASNLQYSDRVDGREFRSDDDLGDFGLKKPKRKIQIFGDQDVTLLIGKDAAGDGKIYVRRGSDRDVYVIDDDILKLAFQDAQKFRDPRLTDLEADQVDRVIIRRSDGQIELSQDARGWRMVKPLSAPADQASVNAFLNTLLGLTIREVLSDDSGDLSRFGIVEGTNEISFYAEGKERHQTLRIGQATQDSVVAEFTARDSIFRLPPETIKLLNVTPDALRDHRLFPLNIDLVDMIRITFPENTIELRRKGDGWLLKAGPEIRPASNQAIRALVDAISSTRVSAYVLTSADKLEGDQLAPPRIKVEFLSVLSENTPETTAGARNIATISFGAEKDGQVLTRMNDSLEVAKVPAAILSALPSDPRDWQAPK</sequence>
<dbReference type="EMBL" id="BDCO01000002">
    <property type="protein sequence ID" value="GAT32765.1"/>
    <property type="molecule type" value="Genomic_DNA"/>
</dbReference>
<dbReference type="RefSeq" id="WP_075078577.1">
    <property type="nucleotide sequence ID" value="NZ_BDCO01000002.1"/>
</dbReference>
<organism evidence="2 3">
    <name type="scientific">Terrimicrobium sacchariphilum</name>
    <dbReference type="NCBI Taxonomy" id="690879"/>
    <lineage>
        <taxon>Bacteria</taxon>
        <taxon>Pseudomonadati</taxon>
        <taxon>Verrucomicrobiota</taxon>
        <taxon>Terrimicrobiia</taxon>
        <taxon>Terrimicrobiales</taxon>
        <taxon>Terrimicrobiaceae</taxon>
        <taxon>Terrimicrobium</taxon>
    </lineage>
</organism>
<dbReference type="InParanoid" id="A0A146G4R7"/>
<comment type="caution">
    <text evidence="2">The sequence shown here is derived from an EMBL/GenBank/DDBJ whole genome shotgun (WGS) entry which is preliminary data.</text>
</comment>
<name>A0A146G4R7_TERSA</name>
<dbReference type="STRING" id="690879.TSACC_21166"/>
<reference evidence="3" key="1">
    <citation type="journal article" date="2017" name="Genome Announc.">
        <title>Draft Genome Sequence of Terrimicrobium sacchariphilum NM-5T, a Facultative Anaerobic Soil Bacterium of the Class Spartobacteria.</title>
        <authorList>
            <person name="Qiu Y.L."/>
            <person name="Tourlousse D.M."/>
            <person name="Matsuura N."/>
            <person name="Ohashi A."/>
            <person name="Sekiguchi Y."/>
        </authorList>
    </citation>
    <scope>NUCLEOTIDE SEQUENCE [LARGE SCALE GENOMIC DNA]</scope>
    <source>
        <strain evidence="3">NM-5</strain>
    </source>
</reference>
<dbReference type="Pfam" id="PF14238">
    <property type="entry name" value="DUF4340"/>
    <property type="match status" value="2"/>
</dbReference>
<proteinExistence type="predicted"/>
<dbReference type="AlphaFoldDB" id="A0A146G4R7"/>
<gene>
    <name evidence="2" type="ORF">TSACC_21166</name>
</gene>
<feature type="domain" description="DUF4340" evidence="1">
    <location>
        <begin position="209"/>
        <end position="383"/>
    </location>
</feature>
<dbReference type="Proteomes" id="UP000076023">
    <property type="component" value="Unassembled WGS sequence"/>
</dbReference>
<accession>A0A146G4R7</accession>
<dbReference type="OrthoDB" id="181895at2"/>
<evidence type="ECO:0000259" key="1">
    <source>
        <dbReference type="Pfam" id="PF14238"/>
    </source>
</evidence>
<dbReference type="InterPro" id="IPR025641">
    <property type="entry name" value="DUF4340"/>
</dbReference>
<evidence type="ECO:0000313" key="3">
    <source>
        <dbReference type="Proteomes" id="UP000076023"/>
    </source>
</evidence>